<evidence type="ECO:0000259" key="3">
    <source>
        <dbReference type="Pfam" id="PF02982"/>
    </source>
</evidence>
<sequence length="155" mass="17007">MSDQIVPVACQNLLHDWATCIDTKSWDQMPALFAPVVDLDYSALGQPKAPGVQPSVYIGHVSSPGQLGTPDVNTHHFIGACKWMRESESQARVVFQIQAVHRRAPQDGNAAMLATGHGLNTMDFTLVQGEWKIAALKVGVLWIEGDLDKIFNPHH</sequence>
<gene>
    <name evidence="4" type="ORF">BDV26DRAFT_222039</name>
</gene>
<proteinExistence type="inferred from homology"/>
<dbReference type="AlphaFoldDB" id="A0A5N7B4L3"/>
<dbReference type="GO" id="GO:0016829">
    <property type="term" value="F:lyase activity"/>
    <property type="evidence" value="ECO:0007669"/>
    <property type="project" value="UniProtKB-KW"/>
</dbReference>
<keyword evidence="5" id="KW-1185">Reference proteome</keyword>
<dbReference type="InterPro" id="IPR049884">
    <property type="entry name" value="Scytalone_dh"/>
</dbReference>
<protein>
    <recommendedName>
        <fullName evidence="3">Scytalone dehydratase-like domain-containing protein</fullName>
    </recommendedName>
</protein>
<dbReference type="EMBL" id="ML736231">
    <property type="protein sequence ID" value="KAE8376943.1"/>
    <property type="molecule type" value="Genomic_DNA"/>
</dbReference>
<evidence type="ECO:0000313" key="5">
    <source>
        <dbReference type="Proteomes" id="UP000326198"/>
    </source>
</evidence>
<evidence type="ECO:0000256" key="1">
    <source>
        <dbReference type="ARBA" id="ARBA00008584"/>
    </source>
</evidence>
<dbReference type="Pfam" id="PF02982">
    <property type="entry name" value="Scytalone_dh"/>
    <property type="match status" value="1"/>
</dbReference>
<accession>A0A5N7B4L3</accession>
<dbReference type="OrthoDB" id="5281072at2759"/>
<dbReference type="SUPFAM" id="SSF54427">
    <property type="entry name" value="NTF2-like"/>
    <property type="match status" value="1"/>
</dbReference>
<reference evidence="4 5" key="1">
    <citation type="submission" date="2019-04" db="EMBL/GenBank/DDBJ databases">
        <title>Friends and foes A comparative genomics studyof 23 Aspergillus species from section Flavi.</title>
        <authorList>
            <consortium name="DOE Joint Genome Institute"/>
            <person name="Kjaerbolling I."/>
            <person name="Vesth T."/>
            <person name="Frisvad J.C."/>
            <person name="Nybo J.L."/>
            <person name="Theobald S."/>
            <person name="Kildgaard S."/>
            <person name="Isbrandt T."/>
            <person name="Kuo A."/>
            <person name="Sato A."/>
            <person name="Lyhne E.K."/>
            <person name="Kogle M.E."/>
            <person name="Wiebenga A."/>
            <person name="Kun R.S."/>
            <person name="Lubbers R.J."/>
            <person name="Makela M.R."/>
            <person name="Barry K."/>
            <person name="Chovatia M."/>
            <person name="Clum A."/>
            <person name="Daum C."/>
            <person name="Haridas S."/>
            <person name="He G."/>
            <person name="LaButti K."/>
            <person name="Lipzen A."/>
            <person name="Mondo S."/>
            <person name="Riley R."/>
            <person name="Salamov A."/>
            <person name="Simmons B.A."/>
            <person name="Magnuson J.K."/>
            <person name="Henrissat B."/>
            <person name="Mortensen U.H."/>
            <person name="Larsen T.O."/>
            <person name="Devries R.P."/>
            <person name="Grigoriev I.V."/>
            <person name="Machida M."/>
            <person name="Baker S.E."/>
            <person name="Andersen M.R."/>
        </authorList>
    </citation>
    <scope>NUCLEOTIDE SEQUENCE [LARGE SCALE GENOMIC DNA]</scope>
    <source>
        <strain evidence="4 5">IBT 29228</strain>
    </source>
</reference>
<comment type="similarity">
    <text evidence="1">Belongs to the scytalone dehydratase family.</text>
</comment>
<dbReference type="Proteomes" id="UP000326198">
    <property type="component" value="Unassembled WGS sequence"/>
</dbReference>
<feature type="domain" description="Scytalone dehydratase-like" evidence="3">
    <location>
        <begin position="9"/>
        <end position="152"/>
    </location>
</feature>
<dbReference type="Gene3D" id="3.10.450.50">
    <property type="match status" value="1"/>
</dbReference>
<name>A0A5N7B4L3_9EURO</name>
<evidence type="ECO:0000256" key="2">
    <source>
        <dbReference type="ARBA" id="ARBA00023239"/>
    </source>
</evidence>
<organism evidence="4 5">
    <name type="scientific">Aspergillus bertholletiae</name>
    <dbReference type="NCBI Taxonomy" id="1226010"/>
    <lineage>
        <taxon>Eukaryota</taxon>
        <taxon>Fungi</taxon>
        <taxon>Dikarya</taxon>
        <taxon>Ascomycota</taxon>
        <taxon>Pezizomycotina</taxon>
        <taxon>Eurotiomycetes</taxon>
        <taxon>Eurotiomycetidae</taxon>
        <taxon>Eurotiales</taxon>
        <taxon>Aspergillaceae</taxon>
        <taxon>Aspergillus</taxon>
        <taxon>Aspergillus subgen. Circumdati</taxon>
    </lineage>
</organism>
<dbReference type="InterPro" id="IPR032710">
    <property type="entry name" value="NTF2-like_dom_sf"/>
</dbReference>
<keyword evidence="2" id="KW-0456">Lyase</keyword>
<evidence type="ECO:0000313" key="4">
    <source>
        <dbReference type="EMBL" id="KAE8376943.1"/>
    </source>
</evidence>